<dbReference type="Gene3D" id="2.60.40.1080">
    <property type="match status" value="1"/>
</dbReference>
<dbReference type="Proteomes" id="UP000543419">
    <property type="component" value="Unassembled WGS sequence"/>
</dbReference>
<dbReference type="AlphaFoldDB" id="A0A7Y0EXC8"/>
<gene>
    <name evidence="1" type="ORF">G1C97_1106</name>
</gene>
<dbReference type="EMBL" id="JAAIIG010000004">
    <property type="protein sequence ID" value="NMM98157.1"/>
    <property type="molecule type" value="Genomic_DNA"/>
</dbReference>
<keyword evidence="2" id="KW-1185">Reference proteome</keyword>
<organism evidence="1 2">
    <name type="scientific">Bifidobacterium olomucense</name>
    <dbReference type="NCBI Taxonomy" id="2675324"/>
    <lineage>
        <taxon>Bacteria</taxon>
        <taxon>Bacillati</taxon>
        <taxon>Actinomycetota</taxon>
        <taxon>Actinomycetes</taxon>
        <taxon>Bifidobacteriales</taxon>
        <taxon>Bifidobacteriaceae</taxon>
        <taxon>Bifidobacterium</taxon>
    </lineage>
</organism>
<sequence length="181" mass="18087">MDGGDPPTTVEVGKDISLGVQATTTGGTKLPVSALAAWSSDNVRALTVKDGVAHGVAAGTVNVTASAYGVTTPPLKVTVTNPPLGALTVKATAREGGQTLTVTETVGSGMLRRYKLTAANQKPTVSYDTVCATADGWLDLPANGAVSGTEGQIATVVEQTTQGAKARKKGEAVLPAPTASA</sequence>
<evidence type="ECO:0008006" key="3">
    <source>
        <dbReference type="Google" id="ProtNLM"/>
    </source>
</evidence>
<accession>A0A7Y0EXC8</accession>
<evidence type="ECO:0000313" key="1">
    <source>
        <dbReference type="EMBL" id="NMM98157.1"/>
    </source>
</evidence>
<proteinExistence type="predicted"/>
<dbReference type="RefSeq" id="WP_240951025.1">
    <property type="nucleotide sequence ID" value="NZ_JAAIIG010000004.1"/>
</dbReference>
<name>A0A7Y0EXC8_9BIFI</name>
<protein>
    <recommendedName>
        <fullName evidence="3">BIG2 domain-containing protein</fullName>
    </recommendedName>
</protein>
<evidence type="ECO:0000313" key="2">
    <source>
        <dbReference type="Proteomes" id="UP000543419"/>
    </source>
</evidence>
<comment type="caution">
    <text evidence="1">The sequence shown here is derived from an EMBL/GenBank/DDBJ whole genome shotgun (WGS) entry which is preliminary data.</text>
</comment>
<reference evidence="1 2" key="1">
    <citation type="submission" date="2020-02" db="EMBL/GenBank/DDBJ databases">
        <title>Characterization of phylogenetic diversity of novel bifidobacterial species isolated in Czech ZOOs.</title>
        <authorList>
            <person name="Lugli G.A."/>
            <person name="Vera N.B."/>
            <person name="Ventura M."/>
        </authorList>
    </citation>
    <scope>NUCLEOTIDE SEQUENCE [LARGE SCALE GENOMIC DNA]</scope>
    <source>
        <strain evidence="1 2">DSM 109959</strain>
    </source>
</reference>